<gene>
    <name evidence="2" type="ORF">I8748_33400</name>
</gene>
<sequence>MNTREVIDKYYESANAGDWNTWLTLFDDNVVVDEQLAGHIEGIDTMRGAIAGIERGYSKFQNNPQHVVINGNEASVVSHISAANASGVPIEANVANYFRLKNGKIAYMANFHDTRPFDPFVNQRLN</sequence>
<name>A0A8J7I171_9NOST</name>
<feature type="domain" description="SnoaL-like" evidence="1">
    <location>
        <begin position="8"/>
        <end position="107"/>
    </location>
</feature>
<proteinExistence type="predicted"/>
<organism evidence="2 3">
    <name type="scientific">Amazonocrinis nigriterrae CENA67</name>
    <dbReference type="NCBI Taxonomy" id="2794033"/>
    <lineage>
        <taxon>Bacteria</taxon>
        <taxon>Bacillati</taxon>
        <taxon>Cyanobacteriota</taxon>
        <taxon>Cyanophyceae</taxon>
        <taxon>Nostocales</taxon>
        <taxon>Nostocaceae</taxon>
        <taxon>Amazonocrinis</taxon>
        <taxon>Amazonocrinis nigriterrae</taxon>
    </lineage>
</organism>
<comment type="caution">
    <text evidence="2">The sequence shown here is derived from an EMBL/GenBank/DDBJ whole genome shotgun (WGS) entry which is preliminary data.</text>
</comment>
<protein>
    <submittedName>
        <fullName evidence="2">Nuclear transport factor 2 family protein</fullName>
    </submittedName>
</protein>
<accession>A0A8J7I171</accession>
<dbReference type="Proteomes" id="UP000632766">
    <property type="component" value="Unassembled WGS sequence"/>
</dbReference>
<dbReference type="InterPro" id="IPR032710">
    <property type="entry name" value="NTF2-like_dom_sf"/>
</dbReference>
<keyword evidence="3" id="KW-1185">Reference proteome</keyword>
<dbReference type="RefSeq" id="WP_198128715.1">
    <property type="nucleotide sequence ID" value="NZ_JAECZC010000108.1"/>
</dbReference>
<dbReference type="EMBL" id="JAECZC010000108">
    <property type="protein sequence ID" value="MBH8566988.1"/>
    <property type="molecule type" value="Genomic_DNA"/>
</dbReference>
<dbReference type="Gene3D" id="3.10.450.50">
    <property type="match status" value="1"/>
</dbReference>
<dbReference type="SUPFAM" id="SSF54427">
    <property type="entry name" value="NTF2-like"/>
    <property type="match status" value="1"/>
</dbReference>
<evidence type="ECO:0000259" key="1">
    <source>
        <dbReference type="Pfam" id="PF12680"/>
    </source>
</evidence>
<dbReference type="AlphaFoldDB" id="A0A8J7I171"/>
<evidence type="ECO:0000313" key="2">
    <source>
        <dbReference type="EMBL" id="MBH8566988.1"/>
    </source>
</evidence>
<reference evidence="2 3" key="1">
    <citation type="journal article" date="2021" name="Int. J. Syst. Evol. Microbiol.">
        <title>Amazonocrinis nigriterrae gen. nov., sp. nov., Atlanticothrix silvestris gen. nov., sp. nov. and Dendronalium phyllosphericum gen. nov., sp. nov., nostocacean cyanobacteria from Brazilian environments.</title>
        <authorList>
            <person name="Alvarenga D.O."/>
            <person name="Andreote A.P.D."/>
            <person name="Branco L.H.Z."/>
            <person name="Delbaje E."/>
            <person name="Cruz R.B."/>
            <person name="Varani A.M."/>
            <person name="Fiore M.F."/>
        </authorList>
    </citation>
    <scope>NUCLEOTIDE SEQUENCE [LARGE SCALE GENOMIC DNA]</scope>
    <source>
        <strain evidence="2 3">CENA67</strain>
    </source>
</reference>
<dbReference type="InterPro" id="IPR037401">
    <property type="entry name" value="SnoaL-like"/>
</dbReference>
<dbReference type="Pfam" id="PF12680">
    <property type="entry name" value="SnoaL_2"/>
    <property type="match status" value="1"/>
</dbReference>
<evidence type="ECO:0000313" key="3">
    <source>
        <dbReference type="Proteomes" id="UP000632766"/>
    </source>
</evidence>